<dbReference type="Proteomes" id="UP000586254">
    <property type="component" value="Unassembled WGS sequence"/>
</dbReference>
<dbReference type="RefSeq" id="WP_180492911.1">
    <property type="nucleotide sequence ID" value="NZ_JACCKS010000003.1"/>
</dbReference>
<protein>
    <submittedName>
        <fullName evidence="1">Uncharacterized protein</fullName>
    </submittedName>
</protein>
<accession>A0A853JL90</accession>
<dbReference type="EMBL" id="JACCKS010000003">
    <property type="protein sequence ID" value="NZA37167.1"/>
    <property type="molecule type" value="Genomic_DNA"/>
</dbReference>
<evidence type="ECO:0000313" key="2">
    <source>
        <dbReference type="Proteomes" id="UP000586254"/>
    </source>
</evidence>
<name>A0A853JL90_9FIRM</name>
<organism evidence="1 2">
    <name type="scientific">Eubacterium callanderi</name>
    <dbReference type="NCBI Taxonomy" id="53442"/>
    <lineage>
        <taxon>Bacteria</taxon>
        <taxon>Bacillati</taxon>
        <taxon>Bacillota</taxon>
        <taxon>Clostridia</taxon>
        <taxon>Eubacteriales</taxon>
        <taxon>Eubacteriaceae</taxon>
        <taxon>Eubacterium</taxon>
    </lineage>
</organism>
<comment type="caution">
    <text evidence="1">The sequence shown here is derived from an EMBL/GenBank/DDBJ whole genome shotgun (WGS) entry which is preliminary data.</text>
</comment>
<reference evidence="1 2" key="1">
    <citation type="submission" date="2020-07" db="EMBL/GenBank/DDBJ databases">
        <title>Organ Donor 1.</title>
        <authorList>
            <person name="Marsh A.J."/>
            <person name="Azcarate-Peril M.A."/>
        </authorList>
    </citation>
    <scope>NUCLEOTIDE SEQUENCE [LARGE SCALE GENOMIC DNA]</scope>
    <source>
        <strain evidence="1 2">AMC0717</strain>
    </source>
</reference>
<gene>
    <name evidence="1" type="ORF">H0N91_03170</name>
</gene>
<evidence type="ECO:0000313" key="1">
    <source>
        <dbReference type="EMBL" id="NZA37167.1"/>
    </source>
</evidence>
<proteinExistence type="predicted"/>
<dbReference type="AlphaFoldDB" id="A0A853JL90"/>
<sequence>MENKQDYQLTLRSLRHVCRMARKLKKLPVDCLRVNDDDVADAEYVTEWLHIVLCEICGQPEVSMPPFDKEASYAAQFLWCIQKAARQARSLRHGLLLGRIKKEIFAEKAWEGLDSAETFLGSFLSENVYRERRRCR</sequence>